<gene>
    <name evidence="1" type="ORF">AURDEDRAFT_166364</name>
</gene>
<reference evidence="2" key="1">
    <citation type="journal article" date="2012" name="Science">
        <title>The Paleozoic origin of enzymatic lignin decomposition reconstructed from 31 fungal genomes.</title>
        <authorList>
            <person name="Floudas D."/>
            <person name="Binder M."/>
            <person name="Riley R."/>
            <person name="Barry K."/>
            <person name="Blanchette R.A."/>
            <person name="Henrissat B."/>
            <person name="Martinez A.T."/>
            <person name="Otillar R."/>
            <person name="Spatafora J.W."/>
            <person name="Yadav J.S."/>
            <person name="Aerts A."/>
            <person name="Benoit I."/>
            <person name="Boyd A."/>
            <person name="Carlson A."/>
            <person name="Copeland A."/>
            <person name="Coutinho P.M."/>
            <person name="de Vries R.P."/>
            <person name="Ferreira P."/>
            <person name="Findley K."/>
            <person name="Foster B."/>
            <person name="Gaskell J."/>
            <person name="Glotzer D."/>
            <person name="Gorecki P."/>
            <person name="Heitman J."/>
            <person name="Hesse C."/>
            <person name="Hori C."/>
            <person name="Igarashi K."/>
            <person name="Jurgens J.A."/>
            <person name="Kallen N."/>
            <person name="Kersten P."/>
            <person name="Kohler A."/>
            <person name="Kuees U."/>
            <person name="Kumar T.K.A."/>
            <person name="Kuo A."/>
            <person name="LaButti K."/>
            <person name="Larrondo L.F."/>
            <person name="Lindquist E."/>
            <person name="Ling A."/>
            <person name="Lombard V."/>
            <person name="Lucas S."/>
            <person name="Lundell T."/>
            <person name="Martin R."/>
            <person name="McLaughlin D.J."/>
            <person name="Morgenstern I."/>
            <person name="Morin E."/>
            <person name="Murat C."/>
            <person name="Nagy L.G."/>
            <person name="Nolan M."/>
            <person name="Ohm R.A."/>
            <person name="Patyshakuliyeva A."/>
            <person name="Rokas A."/>
            <person name="Ruiz-Duenas F.J."/>
            <person name="Sabat G."/>
            <person name="Salamov A."/>
            <person name="Samejima M."/>
            <person name="Schmutz J."/>
            <person name="Slot J.C."/>
            <person name="St John F."/>
            <person name="Stenlid J."/>
            <person name="Sun H."/>
            <person name="Sun S."/>
            <person name="Syed K."/>
            <person name="Tsang A."/>
            <person name="Wiebenga A."/>
            <person name="Young D."/>
            <person name="Pisabarro A."/>
            <person name="Eastwood D.C."/>
            <person name="Martin F."/>
            <person name="Cullen D."/>
            <person name="Grigoriev I.V."/>
            <person name="Hibbett D.S."/>
        </authorList>
    </citation>
    <scope>NUCLEOTIDE SEQUENCE [LARGE SCALE GENOMIC DNA]</scope>
    <source>
        <strain evidence="2">TFB10046</strain>
    </source>
</reference>
<name>J0DDP4_AURST</name>
<protein>
    <submittedName>
        <fullName evidence="1">Uncharacterized protein</fullName>
    </submittedName>
</protein>
<proteinExistence type="predicted"/>
<evidence type="ECO:0000313" key="1">
    <source>
        <dbReference type="EMBL" id="EJD44579.1"/>
    </source>
</evidence>
<accession>J0DDP4</accession>
<sequence>MSRAVRDDWANENRIPALSYRDEAGMDALCCSPNRLARAALRDMSTIVTRRPAPHVDAADPNVAAGDPSVTGSTITFDAQLAELAIQPSMAKPLIPETPWGISPQISRHGMPPPGSSTLLFGRASQTPHYYPGPNGLPHAAHLQPQHVAPFYQTHTNFGWAATDVPPTQADYQPMNAGSFGGQWASPFAAAAPAGCRFI</sequence>
<dbReference type="Proteomes" id="UP000006514">
    <property type="component" value="Unassembled WGS sequence"/>
</dbReference>
<dbReference type="EMBL" id="JH687770">
    <property type="protein sequence ID" value="EJD44579.1"/>
    <property type="molecule type" value="Genomic_DNA"/>
</dbReference>
<dbReference type="KEGG" id="adl:AURDEDRAFT_166364"/>
<organism evidence="1 2">
    <name type="scientific">Auricularia subglabra (strain TFB-10046 / SS5)</name>
    <name type="common">White-rot fungus</name>
    <name type="synonym">Auricularia delicata (strain TFB10046)</name>
    <dbReference type="NCBI Taxonomy" id="717982"/>
    <lineage>
        <taxon>Eukaryota</taxon>
        <taxon>Fungi</taxon>
        <taxon>Dikarya</taxon>
        <taxon>Basidiomycota</taxon>
        <taxon>Agaricomycotina</taxon>
        <taxon>Agaricomycetes</taxon>
        <taxon>Auriculariales</taxon>
        <taxon>Auriculariaceae</taxon>
        <taxon>Auricularia</taxon>
    </lineage>
</organism>
<dbReference type="AlphaFoldDB" id="J0DDP4"/>
<evidence type="ECO:0000313" key="2">
    <source>
        <dbReference type="Proteomes" id="UP000006514"/>
    </source>
</evidence>
<keyword evidence="2" id="KW-1185">Reference proteome</keyword>
<dbReference type="InParanoid" id="J0DDP4"/>